<keyword evidence="2 6" id="KW-0285">Flavoprotein</keyword>
<dbReference type="GO" id="GO:0050661">
    <property type="term" value="F:NADP binding"/>
    <property type="evidence" value="ECO:0007669"/>
    <property type="project" value="InterPro"/>
</dbReference>
<comment type="caution">
    <text evidence="7">The sequence shown here is derived from an EMBL/GenBank/DDBJ whole genome shotgun (WGS) entry which is preliminary data.</text>
</comment>
<dbReference type="SUPFAM" id="SSF51905">
    <property type="entry name" value="FAD/NAD(P)-binding domain"/>
    <property type="match status" value="1"/>
</dbReference>
<protein>
    <recommendedName>
        <fullName evidence="6">Flavin-containing monooxygenase</fullName>
        <ecNumber evidence="6">1.-.-.-</ecNumber>
    </recommendedName>
</protein>
<dbReference type="InterPro" id="IPR050982">
    <property type="entry name" value="Auxin_biosynth/cation_transpt"/>
</dbReference>
<dbReference type="GO" id="GO:0103075">
    <property type="term" value="F:indole-3-pyruvate monooxygenase activity"/>
    <property type="evidence" value="ECO:0007669"/>
    <property type="project" value="UniProtKB-EC"/>
</dbReference>
<dbReference type="Proteomes" id="UP000036987">
    <property type="component" value="Unassembled WGS sequence"/>
</dbReference>
<dbReference type="EC" id="1.-.-.-" evidence="6"/>
<dbReference type="GO" id="GO:0050660">
    <property type="term" value="F:flavin adenine dinucleotide binding"/>
    <property type="evidence" value="ECO:0007669"/>
    <property type="project" value="InterPro"/>
</dbReference>
<dbReference type="GO" id="GO:0004499">
    <property type="term" value="F:N,N-dimethylaniline monooxygenase activity"/>
    <property type="evidence" value="ECO:0007669"/>
    <property type="project" value="InterPro"/>
</dbReference>
<name>A0A0K9P8I9_ZOSMR</name>
<keyword evidence="6" id="KW-0503">Monooxygenase</keyword>
<sequence length="155" mass="16909">MEEYFGPIIHSSEYKSGEAYQGKQVLVVGAGNTGMELSLDLCHHPASPSMVVRNSTKRNTWKVNILGISDDDAMCTTMNKYGLKRPSIDPLQLKNKKGKSPVLDIGVLEMIKSGEIKVVPGIKRFIPGGVELVNEYVLPIDSVILATGYRSNVSS</sequence>
<reference evidence="8" key="1">
    <citation type="journal article" date="2016" name="Nature">
        <title>The genome of the seagrass Zostera marina reveals angiosperm adaptation to the sea.</title>
        <authorList>
            <person name="Olsen J.L."/>
            <person name="Rouze P."/>
            <person name="Verhelst B."/>
            <person name="Lin Y.-C."/>
            <person name="Bayer T."/>
            <person name="Collen J."/>
            <person name="Dattolo E."/>
            <person name="De Paoli E."/>
            <person name="Dittami S."/>
            <person name="Maumus F."/>
            <person name="Michel G."/>
            <person name="Kersting A."/>
            <person name="Lauritano C."/>
            <person name="Lohaus R."/>
            <person name="Toepel M."/>
            <person name="Tonon T."/>
            <person name="Vanneste K."/>
            <person name="Amirebrahimi M."/>
            <person name="Brakel J."/>
            <person name="Bostroem C."/>
            <person name="Chovatia M."/>
            <person name="Grimwood J."/>
            <person name="Jenkins J.W."/>
            <person name="Jueterbock A."/>
            <person name="Mraz A."/>
            <person name="Stam W.T."/>
            <person name="Tice H."/>
            <person name="Bornberg-Bauer E."/>
            <person name="Green P.J."/>
            <person name="Pearson G.A."/>
            <person name="Procaccini G."/>
            <person name="Duarte C.M."/>
            <person name="Schmutz J."/>
            <person name="Reusch T.B.H."/>
            <person name="Van de Peer Y."/>
        </authorList>
    </citation>
    <scope>NUCLEOTIDE SEQUENCE [LARGE SCALE GENOMIC DNA]</scope>
    <source>
        <strain evidence="8">cv. Finnish</strain>
    </source>
</reference>
<comment type="catalytic activity">
    <reaction evidence="5">
        <text>indole-3-pyruvate + NADPH + O2 + H(+) = (indol-3-yl)acetate + CO2 + NADP(+) + H2O</text>
        <dbReference type="Rhea" id="RHEA:34331"/>
        <dbReference type="ChEBI" id="CHEBI:15377"/>
        <dbReference type="ChEBI" id="CHEBI:15378"/>
        <dbReference type="ChEBI" id="CHEBI:15379"/>
        <dbReference type="ChEBI" id="CHEBI:16526"/>
        <dbReference type="ChEBI" id="CHEBI:17640"/>
        <dbReference type="ChEBI" id="CHEBI:30854"/>
        <dbReference type="ChEBI" id="CHEBI:57783"/>
        <dbReference type="ChEBI" id="CHEBI:58349"/>
        <dbReference type="EC" id="1.14.13.168"/>
    </reaction>
</comment>
<evidence type="ECO:0000256" key="3">
    <source>
        <dbReference type="ARBA" id="ARBA00022827"/>
    </source>
</evidence>
<evidence type="ECO:0000256" key="2">
    <source>
        <dbReference type="ARBA" id="ARBA00022630"/>
    </source>
</evidence>
<dbReference type="STRING" id="29655.A0A0K9P8I9"/>
<evidence type="ECO:0000313" key="8">
    <source>
        <dbReference type="Proteomes" id="UP000036987"/>
    </source>
</evidence>
<dbReference type="InterPro" id="IPR020946">
    <property type="entry name" value="Flavin_mOase-like"/>
</dbReference>
<evidence type="ECO:0000313" key="7">
    <source>
        <dbReference type="EMBL" id="KMZ65331.1"/>
    </source>
</evidence>
<keyword evidence="4 6" id="KW-0560">Oxidoreductase</keyword>
<dbReference type="OrthoDB" id="66881at2759"/>
<organism evidence="7 8">
    <name type="scientific">Zostera marina</name>
    <name type="common">Eelgrass</name>
    <dbReference type="NCBI Taxonomy" id="29655"/>
    <lineage>
        <taxon>Eukaryota</taxon>
        <taxon>Viridiplantae</taxon>
        <taxon>Streptophyta</taxon>
        <taxon>Embryophyta</taxon>
        <taxon>Tracheophyta</taxon>
        <taxon>Spermatophyta</taxon>
        <taxon>Magnoliopsida</taxon>
        <taxon>Liliopsida</taxon>
        <taxon>Zosteraceae</taxon>
        <taxon>Zostera</taxon>
    </lineage>
</organism>
<proteinExistence type="inferred from homology"/>
<dbReference type="Gene3D" id="3.50.50.60">
    <property type="entry name" value="FAD/NAD(P)-binding domain"/>
    <property type="match status" value="1"/>
</dbReference>
<dbReference type="EMBL" id="LFYR01001049">
    <property type="protein sequence ID" value="KMZ65331.1"/>
    <property type="molecule type" value="Genomic_DNA"/>
</dbReference>
<dbReference type="PANTHER" id="PTHR43539:SF11">
    <property type="entry name" value="INDOLE-3-PYRUVATE MONOOXYGENASE YUCCA8-RELATED"/>
    <property type="match status" value="1"/>
</dbReference>
<dbReference type="AlphaFoldDB" id="A0A0K9P8I9"/>
<keyword evidence="3 6" id="KW-0274">FAD</keyword>
<dbReference type="OMA" id="WCAIARR"/>
<accession>A0A0K9P8I9</accession>
<evidence type="ECO:0000256" key="4">
    <source>
        <dbReference type="ARBA" id="ARBA00023002"/>
    </source>
</evidence>
<dbReference type="InterPro" id="IPR036188">
    <property type="entry name" value="FAD/NAD-bd_sf"/>
</dbReference>
<keyword evidence="8" id="KW-1185">Reference proteome</keyword>
<evidence type="ECO:0000256" key="6">
    <source>
        <dbReference type="RuleBase" id="RU361177"/>
    </source>
</evidence>
<comment type="cofactor">
    <cofactor evidence="6">
        <name>FAD</name>
        <dbReference type="ChEBI" id="CHEBI:57692"/>
    </cofactor>
</comment>
<evidence type="ECO:0000256" key="1">
    <source>
        <dbReference type="ARBA" id="ARBA00009183"/>
    </source>
</evidence>
<dbReference type="PANTHER" id="PTHR43539">
    <property type="entry name" value="FLAVIN-BINDING MONOOXYGENASE-LIKE PROTEIN (AFU_ORTHOLOGUE AFUA_4G09220)"/>
    <property type="match status" value="1"/>
</dbReference>
<dbReference type="Pfam" id="PF00743">
    <property type="entry name" value="FMO-like"/>
    <property type="match status" value="1"/>
</dbReference>
<gene>
    <name evidence="7" type="ORF">ZOSMA_327G00030</name>
</gene>
<evidence type="ECO:0000256" key="5">
    <source>
        <dbReference type="ARBA" id="ARBA00047707"/>
    </source>
</evidence>
<comment type="similarity">
    <text evidence="1 6">Belongs to the FMO family.</text>
</comment>